<dbReference type="STRING" id="1051891.A0A0C3QG36"/>
<dbReference type="Proteomes" id="UP000054248">
    <property type="component" value="Unassembled WGS sequence"/>
</dbReference>
<dbReference type="OrthoDB" id="344165at2759"/>
<accession>A0A0C3QG36</accession>
<name>A0A0C3QG36_9AGAM</name>
<keyword evidence="2 5" id="KW-0999">Mitochondrion inner membrane</keyword>
<dbReference type="Gene3D" id="1.10.287.810">
    <property type="entry name" value="Mitochondrial import inner membrane translocase subunit tim13 like domains"/>
    <property type="match status" value="1"/>
</dbReference>
<keyword evidence="5" id="KW-1015">Disulfide bond</keyword>
<dbReference type="Pfam" id="PF02953">
    <property type="entry name" value="zf-Tim10_DDP"/>
    <property type="match status" value="1"/>
</dbReference>
<keyword evidence="2 5" id="KW-0472">Membrane</keyword>
<comment type="function">
    <text evidence="5">Mitochondrial intermembrane chaperone that participates in the import and insertion of some multi-pass transmembrane proteins into the mitochondrial inner membrane. Also required for the transfer of beta-barrel precursors from the TOM complex to the sorting and assembly machinery (SAM complex) of the outer membrane. Acts as a chaperone-like protein that protects the hydrophobic precursors from aggregation and guide them through the mitochondrial intermembrane space.</text>
</comment>
<gene>
    <name evidence="7" type="ORF">M407DRAFT_244146</name>
</gene>
<evidence type="ECO:0000256" key="3">
    <source>
        <dbReference type="ARBA" id="ARBA00022927"/>
    </source>
</evidence>
<keyword evidence="5" id="KW-0813">Transport</keyword>
<keyword evidence="5" id="KW-0496">Mitochondrion</keyword>
<dbReference type="SUPFAM" id="SSF144122">
    <property type="entry name" value="Tim10-like"/>
    <property type="match status" value="1"/>
</dbReference>
<keyword evidence="4 5" id="KW-0811">Translocation</keyword>
<comment type="domain">
    <text evidence="5">The twin CX3C motif contains 4 conserved Cys residues that form 2 disulfide bonds in the mitochondrial intermembrane space.</text>
</comment>
<dbReference type="HOGENOM" id="CLU_141397_1_0_1"/>
<reference evidence="7 8" key="1">
    <citation type="submission" date="2014-04" db="EMBL/GenBank/DDBJ databases">
        <authorList>
            <consortium name="DOE Joint Genome Institute"/>
            <person name="Kuo A."/>
            <person name="Girlanda M."/>
            <person name="Perotto S."/>
            <person name="Kohler A."/>
            <person name="Nagy L.G."/>
            <person name="Floudas D."/>
            <person name="Copeland A."/>
            <person name="Barry K.W."/>
            <person name="Cichocki N."/>
            <person name="Veneault-Fourrey C."/>
            <person name="LaButti K."/>
            <person name="Lindquist E.A."/>
            <person name="Lipzen A."/>
            <person name="Lundell T."/>
            <person name="Morin E."/>
            <person name="Murat C."/>
            <person name="Sun H."/>
            <person name="Tunlid A."/>
            <person name="Henrissat B."/>
            <person name="Grigoriev I.V."/>
            <person name="Hibbett D.S."/>
            <person name="Martin F."/>
            <person name="Nordberg H.P."/>
            <person name="Cantor M.N."/>
            <person name="Hua S.X."/>
        </authorList>
    </citation>
    <scope>NUCLEOTIDE SEQUENCE [LARGE SCALE GENOMIC DNA]</scope>
    <source>
        <strain evidence="7 8">MUT 4182</strain>
    </source>
</reference>
<evidence type="ECO:0000256" key="4">
    <source>
        <dbReference type="ARBA" id="ARBA00023010"/>
    </source>
</evidence>
<organism evidence="7 8">
    <name type="scientific">Tulasnella calospora MUT 4182</name>
    <dbReference type="NCBI Taxonomy" id="1051891"/>
    <lineage>
        <taxon>Eukaryota</taxon>
        <taxon>Fungi</taxon>
        <taxon>Dikarya</taxon>
        <taxon>Basidiomycota</taxon>
        <taxon>Agaricomycotina</taxon>
        <taxon>Agaricomycetes</taxon>
        <taxon>Cantharellales</taxon>
        <taxon>Tulasnellaceae</taxon>
        <taxon>Tulasnella</taxon>
    </lineage>
</organism>
<dbReference type="InterPro" id="IPR004217">
    <property type="entry name" value="Tim10-like"/>
</dbReference>
<dbReference type="GO" id="GO:0005743">
    <property type="term" value="C:mitochondrial inner membrane"/>
    <property type="evidence" value="ECO:0007669"/>
    <property type="project" value="UniProtKB-SubCell"/>
</dbReference>
<comment type="similarity">
    <text evidence="1 5">Belongs to the small Tim family.</text>
</comment>
<protein>
    <recommendedName>
        <fullName evidence="5">Mitochondrial import inner membrane translocase subunit</fullName>
    </recommendedName>
</protein>
<evidence type="ECO:0000313" key="7">
    <source>
        <dbReference type="EMBL" id="KIO25211.1"/>
    </source>
</evidence>
<proteinExistence type="inferred from homology"/>
<dbReference type="GO" id="GO:0015031">
    <property type="term" value="P:protein transport"/>
    <property type="evidence" value="ECO:0007669"/>
    <property type="project" value="UniProtKB-KW"/>
</dbReference>
<keyword evidence="8" id="KW-1185">Reference proteome</keyword>
<dbReference type="AlphaFoldDB" id="A0A0C3QG36"/>
<evidence type="ECO:0000259" key="6">
    <source>
        <dbReference type="Pfam" id="PF02953"/>
    </source>
</evidence>
<comment type="subcellular location">
    <subcellularLocation>
        <location evidence="5">Mitochondrion inner membrane</location>
        <topology evidence="5">Peripheral membrane protein</topology>
        <orientation evidence="5">Intermembrane side</orientation>
    </subcellularLocation>
</comment>
<evidence type="ECO:0000313" key="8">
    <source>
        <dbReference type="Proteomes" id="UP000054248"/>
    </source>
</evidence>
<reference evidence="8" key="2">
    <citation type="submission" date="2015-01" db="EMBL/GenBank/DDBJ databases">
        <title>Evolutionary Origins and Diversification of the Mycorrhizal Mutualists.</title>
        <authorList>
            <consortium name="DOE Joint Genome Institute"/>
            <consortium name="Mycorrhizal Genomics Consortium"/>
            <person name="Kohler A."/>
            <person name="Kuo A."/>
            <person name="Nagy L.G."/>
            <person name="Floudas D."/>
            <person name="Copeland A."/>
            <person name="Barry K.W."/>
            <person name="Cichocki N."/>
            <person name="Veneault-Fourrey C."/>
            <person name="LaButti K."/>
            <person name="Lindquist E.A."/>
            <person name="Lipzen A."/>
            <person name="Lundell T."/>
            <person name="Morin E."/>
            <person name="Murat C."/>
            <person name="Riley R."/>
            <person name="Ohm R."/>
            <person name="Sun H."/>
            <person name="Tunlid A."/>
            <person name="Henrissat B."/>
            <person name="Grigoriev I.V."/>
            <person name="Hibbett D.S."/>
            <person name="Martin F."/>
        </authorList>
    </citation>
    <scope>NUCLEOTIDE SEQUENCE [LARGE SCALE GENOMIC DNA]</scope>
    <source>
        <strain evidence="8">MUT 4182</strain>
    </source>
</reference>
<dbReference type="EMBL" id="KN823046">
    <property type="protein sequence ID" value="KIO25211.1"/>
    <property type="molecule type" value="Genomic_DNA"/>
</dbReference>
<feature type="domain" description="Tim10-like" evidence="6">
    <location>
        <begin position="14"/>
        <end position="76"/>
    </location>
</feature>
<keyword evidence="5" id="KW-0143">Chaperone</keyword>
<evidence type="ECO:0000256" key="5">
    <source>
        <dbReference type="RuleBase" id="RU367043"/>
    </source>
</evidence>
<evidence type="ECO:0000256" key="2">
    <source>
        <dbReference type="ARBA" id="ARBA00022792"/>
    </source>
</evidence>
<sequence length="83" mass="9566">MDKFDDATKKELGEFLEQEQARARMQSSVLQYTDMCWTKCITGSVSTRFSRGEESCLLNCVDRFLDTSLFIVNKLEAQRKESA</sequence>
<comment type="subunit">
    <text evidence="5">Heterohexamer.</text>
</comment>
<evidence type="ECO:0000256" key="1">
    <source>
        <dbReference type="ARBA" id="ARBA00006720"/>
    </source>
</evidence>
<dbReference type="InterPro" id="IPR035427">
    <property type="entry name" value="Tim10-like_dom_sf"/>
</dbReference>
<keyword evidence="3 5" id="KW-0653">Protein transport</keyword>